<sequence length="439" mass="49968">MASRFSDSSLYCVAELVRWHLPARSLVRFKLVNKEWETWISQNLRELAKVRKQTPSDWYFPITAMSYGEGRAGAEAKPLAAIHHPSDEEHKLPDLDYLPNWRGGRSNPYSIKAVSGGLFLSYYNSSGLSTSDFYVVNPLTRKWRKLSRGNCCHELGWDFLHAQMVVDENEGAYTVIVLTDNCVNVYSSHFKHWVCNPVRYSTGIHDPFLHDPFLPLCARSRFPASACVDGYVYVCSRILKERPRSVVEIQMFPMQPVAGQHPTRSPTIVALGNFRAFDIYLGRVYLNLASPKLVECMGGIYIVVCNCEIVETSQNTVPGVLAVGVLAVVMRRVIHIFKFQEGSKICPLHVHYVSERKLLIGSRIFSVVWNRRDKFSCTAKSSVIWVAWDNHLLQYDVVSSVWKDGYHSTDLFSSEDHKLLNQDYDLLPSAYTPSFDLSP</sequence>
<dbReference type="PANTHER" id="PTHR31672">
    <property type="entry name" value="BNACNNG10540D PROTEIN"/>
    <property type="match status" value="1"/>
</dbReference>
<comment type="caution">
    <text evidence="1">The sequence shown here is derived from an EMBL/GenBank/DDBJ whole genome shotgun (WGS) entry which is preliminary data.</text>
</comment>
<protein>
    <submittedName>
        <fullName evidence="1">Uncharacterized protein</fullName>
    </submittedName>
</protein>
<dbReference type="PANTHER" id="PTHR31672:SF2">
    <property type="entry name" value="F-BOX DOMAIN-CONTAINING PROTEIN"/>
    <property type="match status" value="1"/>
</dbReference>
<dbReference type="Proteomes" id="UP000822688">
    <property type="component" value="Chromosome 5"/>
</dbReference>
<keyword evidence="2" id="KW-1185">Reference proteome</keyword>
<dbReference type="EMBL" id="CM026425">
    <property type="protein sequence ID" value="KAG0577899.1"/>
    <property type="molecule type" value="Genomic_DNA"/>
</dbReference>
<evidence type="ECO:0000313" key="1">
    <source>
        <dbReference type="EMBL" id="KAG0577899.1"/>
    </source>
</evidence>
<dbReference type="AlphaFoldDB" id="A0A8T0I4R5"/>
<evidence type="ECO:0000313" key="2">
    <source>
        <dbReference type="Proteomes" id="UP000822688"/>
    </source>
</evidence>
<organism evidence="1 2">
    <name type="scientific">Ceratodon purpureus</name>
    <name type="common">Fire moss</name>
    <name type="synonym">Dicranum purpureum</name>
    <dbReference type="NCBI Taxonomy" id="3225"/>
    <lineage>
        <taxon>Eukaryota</taxon>
        <taxon>Viridiplantae</taxon>
        <taxon>Streptophyta</taxon>
        <taxon>Embryophyta</taxon>
        <taxon>Bryophyta</taxon>
        <taxon>Bryophytina</taxon>
        <taxon>Bryopsida</taxon>
        <taxon>Dicranidae</taxon>
        <taxon>Pseudoditrichales</taxon>
        <taxon>Ditrichaceae</taxon>
        <taxon>Ceratodon</taxon>
    </lineage>
</organism>
<proteinExistence type="predicted"/>
<dbReference type="InterPro" id="IPR050796">
    <property type="entry name" value="SCF_F-box_component"/>
</dbReference>
<reference evidence="1" key="1">
    <citation type="submission" date="2020-06" db="EMBL/GenBank/DDBJ databases">
        <title>WGS assembly of Ceratodon purpureus strain R40.</title>
        <authorList>
            <person name="Carey S.B."/>
            <person name="Jenkins J."/>
            <person name="Shu S."/>
            <person name="Lovell J.T."/>
            <person name="Sreedasyam A."/>
            <person name="Maumus F."/>
            <person name="Tiley G.P."/>
            <person name="Fernandez-Pozo N."/>
            <person name="Barry K."/>
            <person name="Chen C."/>
            <person name="Wang M."/>
            <person name="Lipzen A."/>
            <person name="Daum C."/>
            <person name="Saski C.A."/>
            <person name="Payton A.C."/>
            <person name="Mcbreen J.C."/>
            <person name="Conrad R.E."/>
            <person name="Kollar L.M."/>
            <person name="Olsson S."/>
            <person name="Huttunen S."/>
            <person name="Landis J.B."/>
            <person name="Wickett N.J."/>
            <person name="Johnson M.G."/>
            <person name="Rensing S.A."/>
            <person name="Grimwood J."/>
            <person name="Schmutz J."/>
            <person name="Mcdaniel S.F."/>
        </authorList>
    </citation>
    <scope>NUCLEOTIDE SEQUENCE</scope>
    <source>
        <strain evidence="1">R40</strain>
    </source>
</reference>
<name>A0A8T0I4R5_CERPU</name>
<gene>
    <name evidence="1" type="ORF">KC19_5G190200</name>
</gene>
<accession>A0A8T0I4R5</accession>